<evidence type="ECO:0000256" key="3">
    <source>
        <dbReference type="ARBA" id="ARBA00023229"/>
    </source>
</evidence>
<dbReference type="GO" id="GO:0050518">
    <property type="term" value="F:2-C-methyl-D-erythritol 4-phosphate cytidylyltransferase activity"/>
    <property type="evidence" value="ECO:0007669"/>
    <property type="project" value="UniProtKB-UniRule"/>
</dbReference>
<dbReference type="CDD" id="cd02516">
    <property type="entry name" value="CDP-ME_synthetase"/>
    <property type="match status" value="1"/>
</dbReference>
<comment type="caution">
    <text evidence="5">The sequence shown here is derived from an EMBL/GenBank/DDBJ whole genome shotgun (WGS) entry which is preliminary data.</text>
</comment>
<gene>
    <name evidence="4 5" type="primary">ispD</name>
    <name evidence="5" type="ORF">IAB00_06540</name>
</gene>
<dbReference type="FunFam" id="3.90.550.10:FF:000003">
    <property type="entry name" value="2-C-methyl-D-erythritol 4-phosphate cytidylyltransferase"/>
    <property type="match status" value="1"/>
</dbReference>
<dbReference type="SUPFAM" id="SSF53448">
    <property type="entry name" value="Nucleotide-diphospho-sugar transferases"/>
    <property type="match status" value="1"/>
</dbReference>
<comment type="pathway">
    <text evidence="4">Isoprenoid biosynthesis; isopentenyl diphosphate biosynthesis via DXP pathway; isopentenyl diphosphate from 1-deoxy-D-xylulose 5-phosphate: step 2/6.</text>
</comment>
<organism evidence="5 6">
    <name type="scientific">Candidatus Avidehalobacter gallistercoris</name>
    <dbReference type="NCBI Taxonomy" id="2840694"/>
    <lineage>
        <taxon>Bacteria</taxon>
        <taxon>Bacillati</taxon>
        <taxon>Bacillota</taxon>
        <taxon>Clostridia</taxon>
        <taxon>Eubacteriales</taxon>
        <taxon>Peptococcaceae</taxon>
        <taxon>Peptococcaceae incertae sedis</taxon>
        <taxon>Candidatus Avidehalobacter</taxon>
    </lineage>
</organism>
<evidence type="ECO:0000313" key="6">
    <source>
        <dbReference type="Proteomes" id="UP000824124"/>
    </source>
</evidence>
<dbReference type="PANTHER" id="PTHR32125:SF4">
    <property type="entry name" value="2-C-METHYL-D-ERYTHRITOL 4-PHOSPHATE CYTIDYLYLTRANSFERASE, CHLOROPLASTIC"/>
    <property type="match status" value="1"/>
</dbReference>
<reference evidence="5" key="1">
    <citation type="submission" date="2020-10" db="EMBL/GenBank/DDBJ databases">
        <authorList>
            <person name="Gilroy R."/>
        </authorList>
    </citation>
    <scope>NUCLEOTIDE SEQUENCE</scope>
    <source>
        <strain evidence="5">2830</strain>
    </source>
</reference>
<dbReference type="InterPro" id="IPR029044">
    <property type="entry name" value="Nucleotide-diphossugar_trans"/>
</dbReference>
<dbReference type="Proteomes" id="UP000824124">
    <property type="component" value="Unassembled WGS sequence"/>
</dbReference>
<dbReference type="GO" id="GO:0019288">
    <property type="term" value="P:isopentenyl diphosphate biosynthetic process, methylerythritol 4-phosphate pathway"/>
    <property type="evidence" value="ECO:0007669"/>
    <property type="project" value="UniProtKB-UniRule"/>
</dbReference>
<feature type="site" description="Positions MEP for the nucleophilic attack" evidence="4">
    <location>
        <position position="218"/>
    </location>
</feature>
<evidence type="ECO:0000313" key="5">
    <source>
        <dbReference type="EMBL" id="HIU10877.1"/>
    </source>
</evidence>
<dbReference type="AlphaFoldDB" id="A0A9D1KY94"/>
<feature type="site" description="Positions MEP for the nucleophilic attack" evidence="4">
    <location>
        <position position="165"/>
    </location>
</feature>
<sequence length="238" mass="24736">MQVAVVVLAAGQGRRMGAGINKVFLPLGGEPVLLHSLRIFQDAPQVTQIVVAAASGEVQRVKDLLCTGGITKAATVVEGGSTRLRSVAAALPHISVQTDFVAIHDGARPLLSAADFKAVLTAAVTPGVAGAILAAPVTDTIKALSAAPVKGRGEVLGRIAASPARELLWRALTPQVFAVEPLLEAYSTLDKDFTDDAALLAAAGCEVALVWGSEENIKITTPLDLRLAELILREREAK</sequence>
<dbReference type="Pfam" id="PF01128">
    <property type="entry name" value="IspD"/>
    <property type="match status" value="1"/>
</dbReference>
<dbReference type="InterPro" id="IPR001228">
    <property type="entry name" value="IspD"/>
</dbReference>
<name>A0A9D1KY94_9FIRM</name>
<keyword evidence="1 4" id="KW-0808">Transferase</keyword>
<evidence type="ECO:0000256" key="1">
    <source>
        <dbReference type="ARBA" id="ARBA00022679"/>
    </source>
</evidence>
<keyword evidence="3 4" id="KW-0414">Isoprene biosynthesis</keyword>
<accession>A0A9D1KY94</accession>
<dbReference type="Gene3D" id="3.90.550.10">
    <property type="entry name" value="Spore Coat Polysaccharide Biosynthesis Protein SpsA, Chain A"/>
    <property type="match status" value="1"/>
</dbReference>
<protein>
    <recommendedName>
        <fullName evidence="4">2-C-methyl-D-erythritol 4-phosphate cytidylyltransferase</fullName>
        <ecNumber evidence="4">2.7.7.60</ecNumber>
    </recommendedName>
    <alternativeName>
        <fullName evidence="4">4-diphosphocytidyl-2C-methyl-D-erythritol synthase</fullName>
    </alternativeName>
    <alternativeName>
        <fullName evidence="4">MEP cytidylyltransferase</fullName>
        <shortName evidence="4">MCT</shortName>
    </alternativeName>
</protein>
<feature type="site" description="Transition state stabilizer" evidence="4">
    <location>
        <position position="22"/>
    </location>
</feature>
<dbReference type="EC" id="2.7.7.60" evidence="4"/>
<proteinExistence type="inferred from homology"/>
<comment type="similarity">
    <text evidence="4">Belongs to the IspD/TarI cytidylyltransferase family. IspD subfamily.</text>
</comment>
<dbReference type="HAMAP" id="MF_00108">
    <property type="entry name" value="IspD"/>
    <property type="match status" value="1"/>
</dbReference>
<evidence type="ECO:0000256" key="4">
    <source>
        <dbReference type="HAMAP-Rule" id="MF_00108"/>
    </source>
</evidence>
<keyword evidence="2 4" id="KW-0548">Nucleotidyltransferase</keyword>
<dbReference type="PANTHER" id="PTHR32125">
    <property type="entry name" value="2-C-METHYL-D-ERYTHRITOL 4-PHOSPHATE CYTIDYLYLTRANSFERASE, CHLOROPLASTIC"/>
    <property type="match status" value="1"/>
</dbReference>
<dbReference type="InterPro" id="IPR034683">
    <property type="entry name" value="IspD/TarI"/>
</dbReference>
<dbReference type="InterPro" id="IPR050088">
    <property type="entry name" value="IspD/TarI_cytidylyltransf_bact"/>
</dbReference>
<dbReference type="NCBIfam" id="TIGR00453">
    <property type="entry name" value="ispD"/>
    <property type="match status" value="1"/>
</dbReference>
<reference evidence="5" key="2">
    <citation type="journal article" date="2021" name="PeerJ">
        <title>Extensive microbial diversity within the chicken gut microbiome revealed by metagenomics and culture.</title>
        <authorList>
            <person name="Gilroy R."/>
            <person name="Ravi A."/>
            <person name="Getino M."/>
            <person name="Pursley I."/>
            <person name="Horton D.L."/>
            <person name="Alikhan N.F."/>
            <person name="Baker D."/>
            <person name="Gharbi K."/>
            <person name="Hall N."/>
            <person name="Watson M."/>
            <person name="Adriaenssens E.M."/>
            <person name="Foster-Nyarko E."/>
            <person name="Jarju S."/>
            <person name="Secka A."/>
            <person name="Antonio M."/>
            <person name="Oren A."/>
            <person name="Chaudhuri R.R."/>
            <person name="La Ragione R."/>
            <person name="Hildebrand F."/>
            <person name="Pallen M.J."/>
        </authorList>
    </citation>
    <scope>NUCLEOTIDE SEQUENCE</scope>
    <source>
        <strain evidence="5">2830</strain>
    </source>
</reference>
<comment type="function">
    <text evidence="4">Catalyzes the formation of 4-diphosphocytidyl-2-C-methyl-D-erythritol from CTP and 2-C-methyl-D-erythritol 4-phosphate (MEP).</text>
</comment>
<feature type="site" description="Transition state stabilizer" evidence="4">
    <location>
        <position position="15"/>
    </location>
</feature>
<comment type="catalytic activity">
    <reaction evidence="4">
        <text>2-C-methyl-D-erythritol 4-phosphate + CTP + H(+) = 4-CDP-2-C-methyl-D-erythritol + diphosphate</text>
        <dbReference type="Rhea" id="RHEA:13429"/>
        <dbReference type="ChEBI" id="CHEBI:15378"/>
        <dbReference type="ChEBI" id="CHEBI:33019"/>
        <dbReference type="ChEBI" id="CHEBI:37563"/>
        <dbReference type="ChEBI" id="CHEBI:57823"/>
        <dbReference type="ChEBI" id="CHEBI:58262"/>
        <dbReference type="EC" id="2.7.7.60"/>
    </reaction>
</comment>
<dbReference type="EMBL" id="DVMH01000032">
    <property type="protein sequence ID" value="HIU10877.1"/>
    <property type="molecule type" value="Genomic_DNA"/>
</dbReference>
<evidence type="ECO:0000256" key="2">
    <source>
        <dbReference type="ARBA" id="ARBA00022695"/>
    </source>
</evidence>